<dbReference type="RefSeq" id="WP_208096427.1">
    <property type="nucleotide sequence ID" value="NZ_JAGDYM010000004.1"/>
</dbReference>
<comment type="caution">
    <text evidence="3">The sequence shown here is derived from an EMBL/GenBank/DDBJ whole genome shotgun (WGS) entry which is preliminary data.</text>
</comment>
<accession>A0A939MLU3</accession>
<reference evidence="3" key="1">
    <citation type="submission" date="2021-03" db="EMBL/GenBank/DDBJ databases">
        <title>Leucobacter chromiisoli sp. nov., isolated from chromium-containing soil of chemical plant.</title>
        <authorList>
            <person name="Xu Z."/>
        </authorList>
    </citation>
    <scope>NUCLEOTIDE SEQUENCE</scope>
    <source>
        <strain evidence="3">S27</strain>
    </source>
</reference>
<keyword evidence="2" id="KW-0472">Membrane</keyword>
<gene>
    <name evidence="3" type="ORF">J4H92_04315</name>
</gene>
<feature type="region of interest" description="Disordered" evidence="1">
    <location>
        <begin position="1"/>
        <end position="25"/>
    </location>
</feature>
<feature type="compositionally biased region" description="Basic and acidic residues" evidence="1">
    <location>
        <begin position="1"/>
        <end position="10"/>
    </location>
</feature>
<keyword evidence="2" id="KW-0812">Transmembrane</keyword>
<dbReference type="AlphaFoldDB" id="A0A939MLU3"/>
<dbReference type="Proteomes" id="UP000664382">
    <property type="component" value="Unassembled WGS sequence"/>
</dbReference>
<dbReference type="EMBL" id="JAGDYM010000004">
    <property type="protein sequence ID" value="MBO1901172.1"/>
    <property type="molecule type" value="Genomic_DNA"/>
</dbReference>
<organism evidence="3 4">
    <name type="scientific">Leucobacter weissii</name>
    <dbReference type="NCBI Taxonomy" id="1983706"/>
    <lineage>
        <taxon>Bacteria</taxon>
        <taxon>Bacillati</taxon>
        <taxon>Actinomycetota</taxon>
        <taxon>Actinomycetes</taxon>
        <taxon>Micrococcales</taxon>
        <taxon>Microbacteriaceae</taxon>
        <taxon>Leucobacter</taxon>
    </lineage>
</organism>
<evidence type="ECO:0000256" key="1">
    <source>
        <dbReference type="SAM" id="MobiDB-lite"/>
    </source>
</evidence>
<keyword evidence="4" id="KW-1185">Reference proteome</keyword>
<keyword evidence="2" id="KW-1133">Transmembrane helix</keyword>
<evidence type="ECO:0008006" key="5">
    <source>
        <dbReference type="Google" id="ProtNLM"/>
    </source>
</evidence>
<evidence type="ECO:0000256" key="2">
    <source>
        <dbReference type="SAM" id="Phobius"/>
    </source>
</evidence>
<feature type="transmembrane region" description="Helical" evidence="2">
    <location>
        <begin position="55"/>
        <end position="79"/>
    </location>
</feature>
<evidence type="ECO:0000313" key="4">
    <source>
        <dbReference type="Proteomes" id="UP000664382"/>
    </source>
</evidence>
<feature type="region of interest" description="Disordered" evidence="1">
    <location>
        <begin position="33"/>
        <end position="52"/>
    </location>
</feature>
<name>A0A939MLU3_9MICO</name>
<sequence>MDNAELERRLRAARPASLDDPLPEHARRLLDDIVSGRRAPKTQGPPPRVRRNPTALAAGIAAFLVVASIATVGIVSVLLPRGDELAVAPVTEAAVGPVPPALPIGRSDWTIDALREELAEEDRTDSSGSRLGAVRTEWDLAVGDKGEELPDYLQSQTTTLTVDSELRGRSRTIADAPSDVEGSPLDPVPEDALEAGTVIWEETWEPEEYLHPFSEEPPTTERGMREYLERDLAWKRIAGMDDDDPGHSAGDYLNALTALKRIWTLGDAAERAALRIVLGAPGADVLGETVDRAGRPGILLRIEAGAAAPNYRYDLVLDVESRRVLEVEDIYAGGLSHLPLDPGSPAGYTLWR</sequence>
<protein>
    <recommendedName>
        <fullName evidence="5">CU044_5270 family protein</fullName>
    </recommendedName>
</protein>
<proteinExistence type="predicted"/>
<evidence type="ECO:0000313" key="3">
    <source>
        <dbReference type="EMBL" id="MBO1901172.1"/>
    </source>
</evidence>